<dbReference type="InterPro" id="IPR013656">
    <property type="entry name" value="PAS_4"/>
</dbReference>
<dbReference type="Gene3D" id="3.30.450.20">
    <property type="entry name" value="PAS domain"/>
    <property type="match status" value="1"/>
</dbReference>
<dbReference type="PROSITE" id="PS50943">
    <property type="entry name" value="HTH_CROC1"/>
    <property type="match status" value="1"/>
</dbReference>
<organism evidence="2 3">
    <name type="scientific">Fictibacillus enclensis</name>
    <dbReference type="NCBI Taxonomy" id="1017270"/>
    <lineage>
        <taxon>Bacteria</taxon>
        <taxon>Bacillati</taxon>
        <taxon>Bacillota</taxon>
        <taxon>Bacilli</taxon>
        <taxon>Bacillales</taxon>
        <taxon>Fictibacillaceae</taxon>
        <taxon>Fictibacillus</taxon>
    </lineage>
</organism>
<evidence type="ECO:0000259" key="1">
    <source>
        <dbReference type="PROSITE" id="PS50943"/>
    </source>
</evidence>
<dbReference type="GO" id="GO:0003677">
    <property type="term" value="F:DNA binding"/>
    <property type="evidence" value="ECO:0007669"/>
    <property type="project" value="InterPro"/>
</dbReference>
<feature type="domain" description="HTH cro/C1-type" evidence="1">
    <location>
        <begin position="7"/>
        <end position="59"/>
    </location>
</feature>
<dbReference type="OrthoDB" id="1859224at2"/>
<protein>
    <submittedName>
        <fullName evidence="2">XRE family transcriptional regulator</fullName>
    </submittedName>
</protein>
<dbReference type="EMBL" id="LNQN01000001">
    <property type="protein sequence ID" value="KSU84605.1"/>
    <property type="molecule type" value="Genomic_DNA"/>
</dbReference>
<proteinExistence type="predicted"/>
<sequence length="180" mass="20178">MRHWLGKLRKDKGLTQAYVAREAFIDRSYYAQIESGKRDPSYEVSAKISNVLGFHPAVFYSDSISEPFNSALDNSPVIVSQCDLNLRYTWLFNSHSDFSNEEAIGKRDDELAVNKGTADLMELKQQVISTKRSARKIITFPLSNGQISYDVYCKPLLGEDGSVIGAATISTELSGYYTEK</sequence>
<dbReference type="Proteomes" id="UP000054099">
    <property type="component" value="Unassembled WGS sequence"/>
</dbReference>
<dbReference type="Gene3D" id="1.10.260.40">
    <property type="entry name" value="lambda repressor-like DNA-binding domains"/>
    <property type="match status" value="1"/>
</dbReference>
<dbReference type="InterPro" id="IPR035965">
    <property type="entry name" value="PAS-like_dom_sf"/>
</dbReference>
<name>A0A0V8JC97_9BACL</name>
<dbReference type="InterPro" id="IPR010982">
    <property type="entry name" value="Lambda_DNA-bd_dom_sf"/>
</dbReference>
<dbReference type="InterPro" id="IPR001387">
    <property type="entry name" value="Cro/C1-type_HTH"/>
</dbReference>
<dbReference type="SUPFAM" id="SSF55785">
    <property type="entry name" value="PYP-like sensor domain (PAS domain)"/>
    <property type="match status" value="1"/>
</dbReference>
<dbReference type="SMART" id="SM00530">
    <property type="entry name" value="HTH_XRE"/>
    <property type="match status" value="1"/>
</dbReference>
<dbReference type="RefSeq" id="WP_061968415.1">
    <property type="nucleotide sequence ID" value="NZ_FMAV01000001.1"/>
</dbReference>
<dbReference type="AlphaFoldDB" id="A0A0V8JC97"/>
<comment type="caution">
    <text evidence="2">The sequence shown here is derived from an EMBL/GenBank/DDBJ whole genome shotgun (WGS) entry which is preliminary data.</text>
</comment>
<dbReference type="CDD" id="cd00093">
    <property type="entry name" value="HTH_XRE"/>
    <property type="match status" value="1"/>
</dbReference>
<evidence type="ECO:0000313" key="2">
    <source>
        <dbReference type="EMBL" id="KSU84605.1"/>
    </source>
</evidence>
<reference evidence="2 3" key="1">
    <citation type="journal article" date="2014" name="Antonie Van Leeuwenhoek">
        <title>Fictibacillus enclensis sp. nov., isolated from marine sediment.</title>
        <authorList>
            <person name="Dastager S.G."/>
            <person name="Mawlankar R."/>
            <person name="Srinivasan K."/>
            <person name="Tang S.K."/>
            <person name="Lee J.C."/>
            <person name="Ramana V.V."/>
            <person name="Shouche Y.S."/>
        </authorList>
    </citation>
    <scope>NUCLEOTIDE SEQUENCE [LARGE SCALE GENOMIC DNA]</scope>
    <source>
        <strain evidence="2 3">NIO-1003</strain>
    </source>
</reference>
<evidence type="ECO:0000313" key="3">
    <source>
        <dbReference type="Proteomes" id="UP000054099"/>
    </source>
</evidence>
<dbReference type="Pfam" id="PF01381">
    <property type="entry name" value="HTH_3"/>
    <property type="match status" value="1"/>
</dbReference>
<gene>
    <name evidence="2" type="ORF">AS030_03425</name>
</gene>
<dbReference type="Pfam" id="PF08448">
    <property type="entry name" value="PAS_4"/>
    <property type="match status" value="1"/>
</dbReference>
<keyword evidence="3" id="KW-1185">Reference proteome</keyword>
<accession>A0A0V8JC97</accession>
<dbReference type="SUPFAM" id="SSF47413">
    <property type="entry name" value="lambda repressor-like DNA-binding domains"/>
    <property type="match status" value="1"/>
</dbReference>